<evidence type="ECO:0000256" key="7">
    <source>
        <dbReference type="ARBA" id="ARBA00022723"/>
    </source>
</evidence>
<evidence type="ECO:0000256" key="6">
    <source>
        <dbReference type="ARBA" id="ARBA00022617"/>
    </source>
</evidence>
<evidence type="ECO:0000256" key="16">
    <source>
        <dbReference type="SAM" id="MobiDB-lite"/>
    </source>
</evidence>
<comment type="subcellular location">
    <subcellularLocation>
        <location evidence="4">Endoplasmic reticulum membrane</location>
        <topology evidence="4">Peripheral membrane protein</topology>
    </subcellularLocation>
    <subcellularLocation>
        <location evidence="3">Microsome membrane</location>
        <topology evidence="3">Peripheral membrane protein</topology>
    </subcellularLocation>
</comment>
<dbReference type="EMBL" id="JAPWTK010000090">
    <property type="protein sequence ID" value="KAJ8951062.1"/>
    <property type="molecule type" value="Genomic_DNA"/>
</dbReference>
<evidence type="ECO:0000256" key="1">
    <source>
        <dbReference type="ARBA" id="ARBA00001971"/>
    </source>
</evidence>
<keyword evidence="7 14" id="KW-0479">Metal-binding</keyword>
<evidence type="ECO:0000256" key="14">
    <source>
        <dbReference type="PIRSR" id="PIRSR602403-1"/>
    </source>
</evidence>
<evidence type="ECO:0000256" key="8">
    <source>
        <dbReference type="ARBA" id="ARBA00022824"/>
    </source>
</evidence>
<evidence type="ECO:0000256" key="9">
    <source>
        <dbReference type="ARBA" id="ARBA00022848"/>
    </source>
</evidence>
<dbReference type="AlphaFoldDB" id="A0AAV8YH28"/>
<evidence type="ECO:0000256" key="3">
    <source>
        <dbReference type="ARBA" id="ARBA00004174"/>
    </source>
</evidence>
<dbReference type="GO" id="GO:0005506">
    <property type="term" value="F:iron ion binding"/>
    <property type="evidence" value="ECO:0007669"/>
    <property type="project" value="InterPro"/>
</dbReference>
<keyword evidence="9" id="KW-0492">Microsome</keyword>
<organism evidence="17 18">
    <name type="scientific">Aromia moschata</name>
    <dbReference type="NCBI Taxonomy" id="1265417"/>
    <lineage>
        <taxon>Eukaryota</taxon>
        <taxon>Metazoa</taxon>
        <taxon>Ecdysozoa</taxon>
        <taxon>Arthropoda</taxon>
        <taxon>Hexapoda</taxon>
        <taxon>Insecta</taxon>
        <taxon>Pterygota</taxon>
        <taxon>Neoptera</taxon>
        <taxon>Endopterygota</taxon>
        <taxon>Coleoptera</taxon>
        <taxon>Polyphaga</taxon>
        <taxon>Cucujiformia</taxon>
        <taxon>Chrysomeloidea</taxon>
        <taxon>Cerambycidae</taxon>
        <taxon>Cerambycinae</taxon>
        <taxon>Callichromatini</taxon>
        <taxon>Aromia</taxon>
    </lineage>
</organism>
<name>A0AAV8YH28_9CUCU</name>
<evidence type="ECO:0000256" key="4">
    <source>
        <dbReference type="ARBA" id="ARBA00004406"/>
    </source>
</evidence>
<dbReference type="PANTHER" id="PTHR24292">
    <property type="entry name" value="CYTOCHROME P450"/>
    <property type="match status" value="1"/>
</dbReference>
<evidence type="ECO:0000256" key="12">
    <source>
        <dbReference type="ARBA" id="ARBA00023033"/>
    </source>
</evidence>
<keyword evidence="18" id="KW-1185">Reference proteome</keyword>
<dbReference type="Pfam" id="PF00067">
    <property type="entry name" value="p450"/>
    <property type="match status" value="1"/>
</dbReference>
<evidence type="ECO:0000313" key="17">
    <source>
        <dbReference type="EMBL" id="KAJ8951062.1"/>
    </source>
</evidence>
<dbReference type="InterPro" id="IPR002403">
    <property type="entry name" value="Cyt_P450_E_grp-IV"/>
</dbReference>
<accession>A0AAV8YH28</accession>
<evidence type="ECO:0000313" key="18">
    <source>
        <dbReference type="Proteomes" id="UP001162162"/>
    </source>
</evidence>
<keyword evidence="10 15" id="KW-0560">Oxidoreductase</keyword>
<dbReference type="InterPro" id="IPR001128">
    <property type="entry name" value="Cyt_P450"/>
</dbReference>
<keyword evidence="11 14" id="KW-0408">Iron</keyword>
<evidence type="ECO:0000256" key="5">
    <source>
        <dbReference type="ARBA" id="ARBA00010617"/>
    </source>
</evidence>
<feature type="binding site" description="axial binding residue" evidence="14">
    <location>
        <position position="45"/>
    </location>
    <ligand>
        <name>heme</name>
        <dbReference type="ChEBI" id="CHEBI:30413"/>
    </ligand>
    <ligandPart>
        <name>Fe</name>
        <dbReference type="ChEBI" id="CHEBI:18248"/>
    </ligandPart>
</feature>
<reference evidence="17" key="1">
    <citation type="journal article" date="2023" name="Insect Mol. Biol.">
        <title>Genome sequencing provides insights into the evolution of gene families encoding plant cell wall-degrading enzymes in longhorned beetles.</title>
        <authorList>
            <person name="Shin N.R."/>
            <person name="Okamura Y."/>
            <person name="Kirsch R."/>
            <person name="Pauchet Y."/>
        </authorList>
    </citation>
    <scope>NUCLEOTIDE SEQUENCE</scope>
    <source>
        <strain evidence="17">AMC_N1</strain>
    </source>
</reference>
<sequence length="111" mass="12690">MLGLHYDEKYYPQPDKYDPERFRDQKEYKENNFSYMPFGVGPRACIGERFGTLSTKLGLVHILSQFKVEKSADTPISMEFEAKSLTLASKGGLPMKFKYIPNNENGLLASK</sequence>
<evidence type="ECO:0000256" key="11">
    <source>
        <dbReference type="ARBA" id="ARBA00023004"/>
    </source>
</evidence>
<keyword evidence="6 14" id="KW-0349">Heme</keyword>
<dbReference type="Gene3D" id="1.10.630.10">
    <property type="entry name" value="Cytochrome P450"/>
    <property type="match status" value="1"/>
</dbReference>
<gene>
    <name evidence="17" type="ORF">NQ318_003760</name>
</gene>
<keyword evidence="13" id="KW-0472">Membrane</keyword>
<evidence type="ECO:0000256" key="13">
    <source>
        <dbReference type="ARBA" id="ARBA00023136"/>
    </source>
</evidence>
<dbReference type="GO" id="GO:0016705">
    <property type="term" value="F:oxidoreductase activity, acting on paired donors, with incorporation or reduction of molecular oxygen"/>
    <property type="evidence" value="ECO:0007669"/>
    <property type="project" value="InterPro"/>
</dbReference>
<dbReference type="GO" id="GO:0005789">
    <property type="term" value="C:endoplasmic reticulum membrane"/>
    <property type="evidence" value="ECO:0007669"/>
    <property type="project" value="UniProtKB-SubCell"/>
</dbReference>
<keyword evidence="8" id="KW-0256">Endoplasmic reticulum</keyword>
<protein>
    <recommendedName>
        <fullName evidence="19">Cytochrome P450</fullName>
    </recommendedName>
</protein>
<comment type="cofactor">
    <cofactor evidence="1 14">
        <name>heme</name>
        <dbReference type="ChEBI" id="CHEBI:30413"/>
    </cofactor>
</comment>
<dbReference type="PROSITE" id="PS00086">
    <property type="entry name" value="CYTOCHROME_P450"/>
    <property type="match status" value="1"/>
</dbReference>
<feature type="region of interest" description="Disordered" evidence="16">
    <location>
        <begin position="1"/>
        <end position="20"/>
    </location>
</feature>
<dbReference type="PANTHER" id="PTHR24292:SF45">
    <property type="entry name" value="CYTOCHROME P450 6G1-RELATED"/>
    <property type="match status" value="1"/>
</dbReference>
<comment type="caution">
    <text evidence="17">The sequence shown here is derived from an EMBL/GenBank/DDBJ whole genome shotgun (WGS) entry which is preliminary data.</text>
</comment>
<dbReference type="InterPro" id="IPR036396">
    <property type="entry name" value="Cyt_P450_sf"/>
</dbReference>
<evidence type="ECO:0000256" key="10">
    <source>
        <dbReference type="ARBA" id="ARBA00023002"/>
    </source>
</evidence>
<dbReference type="GO" id="GO:0004497">
    <property type="term" value="F:monooxygenase activity"/>
    <property type="evidence" value="ECO:0007669"/>
    <property type="project" value="UniProtKB-KW"/>
</dbReference>
<proteinExistence type="inferred from homology"/>
<evidence type="ECO:0008006" key="19">
    <source>
        <dbReference type="Google" id="ProtNLM"/>
    </source>
</evidence>
<evidence type="ECO:0000256" key="15">
    <source>
        <dbReference type="RuleBase" id="RU000461"/>
    </source>
</evidence>
<dbReference type="PRINTS" id="PR00465">
    <property type="entry name" value="EP450IV"/>
</dbReference>
<dbReference type="InterPro" id="IPR017972">
    <property type="entry name" value="Cyt_P450_CS"/>
</dbReference>
<comment type="function">
    <text evidence="2">May be involved in the metabolism of insect hormones and in the breakdown of synthetic insecticides.</text>
</comment>
<keyword evidence="12 15" id="KW-0503">Monooxygenase</keyword>
<dbReference type="SUPFAM" id="SSF48264">
    <property type="entry name" value="Cytochrome P450"/>
    <property type="match status" value="1"/>
</dbReference>
<dbReference type="Proteomes" id="UP001162162">
    <property type="component" value="Unassembled WGS sequence"/>
</dbReference>
<dbReference type="InterPro" id="IPR050476">
    <property type="entry name" value="Insect_CytP450_Detox"/>
</dbReference>
<evidence type="ECO:0000256" key="2">
    <source>
        <dbReference type="ARBA" id="ARBA00003690"/>
    </source>
</evidence>
<comment type="similarity">
    <text evidence="5 15">Belongs to the cytochrome P450 family.</text>
</comment>
<dbReference type="GO" id="GO:0020037">
    <property type="term" value="F:heme binding"/>
    <property type="evidence" value="ECO:0007669"/>
    <property type="project" value="InterPro"/>
</dbReference>